<evidence type="ECO:0000256" key="1">
    <source>
        <dbReference type="ARBA" id="ARBA00004141"/>
    </source>
</evidence>
<proteinExistence type="inferred from homology"/>
<feature type="transmembrane region" description="Helical" evidence="7">
    <location>
        <begin position="65"/>
        <end position="88"/>
    </location>
</feature>
<sequence>MPKRSAASGLFADIKNDMVAMAGEFVGTVLFLMFALGAVQLTAAAQPAAGAGTQAAGDASGKIIAAFYVSAAFGISLFAFASVFFRATGSIFNPSVSLALVLTGVIKPLRFVLVSLAQMVGGIVAAAIVDGLTPGKLQAGVALSNGTSRTQGVFIEMFTTAGLVIAVLMLAAEKSNMTPLAPISLGFTLFAVMMFSVQFTGGAVNTARAFGPACIAGFDDYHWIYWVGPTLGALLATAFYVFLKYVHYWRVNPGADSTEEEGSPMQEV</sequence>
<feature type="transmembrane region" description="Helical" evidence="7">
    <location>
        <begin position="183"/>
        <end position="203"/>
    </location>
</feature>
<comment type="subcellular location">
    <subcellularLocation>
        <location evidence="1">Membrane</location>
        <topology evidence="1">Multi-pass membrane protein</topology>
    </subcellularLocation>
</comment>
<keyword evidence="4 7" id="KW-1133">Transmembrane helix</keyword>
<dbReference type="EMBL" id="MCFC01000002">
    <property type="protein sequence ID" value="ORY34803.1"/>
    <property type="molecule type" value="Genomic_DNA"/>
</dbReference>
<gene>
    <name evidence="8" type="ORF">BCR39DRAFT_556308</name>
</gene>
<evidence type="ECO:0000256" key="6">
    <source>
        <dbReference type="RuleBase" id="RU000477"/>
    </source>
</evidence>
<comment type="similarity">
    <text evidence="2 6">Belongs to the MIP/aquaporin (TC 1.A.8) family.</text>
</comment>
<dbReference type="PRINTS" id="PR00783">
    <property type="entry name" value="MINTRINSICP"/>
</dbReference>
<dbReference type="GO" id="GO:0005886">
    <property type="term" value="C:plasma membrane"/>
    <property type="evidence" value="ECO:0007669"/>
    <property type="project" value="TreeGrafter"/>
</dbReference>
<dbReference type="AlphaFoldDB" id="A0A1Y2BJ52"/>
<feature type="transmembrane region" description="Helical" evidence="7">
    <location>
        <begin position="109"/>
        <end position="132"/>
    </location>
</feature>
<evidence type="ECO:0000256" key="2">
    <source>
        <dbReference type="ARBA" id="ARBA00006175"/>
    </source>
</evidence>
<keyword evidence="6" id="KW-0813">Transport</keyword>
<feature type="transmembrane region" description="Helical" evidence="7">
    <location>
        <begin position="152"/>
        <end position="171"/>
    </location>
</feature>
<dbReference type="GO" id="GO:0015250">
    <property type="term" value="F:water channel activity"/>
    <property type="evidence" value="ECO:0007669"/>
    <property type="project" value="TreeGrafter"/>
</dbReference>
<organism evidence="8 9">
    <name type="scientific">Naematelia encephala</name>
    <dbReference type="NCBI Taxonomy" id="71784"/>
    <lineage>
        <taxon>Eukaryota</taxon>
        <taxon>Fungi</taxon>
        <taxon>Dikarya</taxon>
        <taxon>Basidiomycota</taxon>
        <taxon>Agaricomycotina</taxon>
        <taxon>Tremellomycetes</taxon>
        <taxon>Tremellales</taxon>
        <taxon>Naemateliaceae</taxon>
        <taxon>Naematelia</taxon>
    </lineage>
</organism>
<dbReference type="OrthoDB" id="3222at2759"/>
<evidence type="ECO:0000313" key="9">
    <source>
        <dbReference type="Proteomes" id="UP000193986"/>
    </source>
</evidence>
<dbReference type="Proteomes" id="UP000193986">
    <property type="component" value="Unassembled WGS sequence"/>
</dbReference>
<protein>
    <submittedName>
        <fullName evidence="8">Aquaporin-like protein</fullName>
    </submittedName>
</protein>
<dbReference type="InterPro" id="IPR023271">
    <property type="entry name" value="Aquaporin-like"/>
</dbReference>
<name>A0A1Y2BJ52_9TREE</name>
<evidence type="ECO:0000256" key="5">
    <source>
        <dbReference type="ARBA" id="ARBA00023136"/>
    </source>
</evidence>
<dbReference type="Gene3D" id="1.20.1080.10">
    <property type="entry name" value="Glycerol uptake facilitator protein"/>
    <property type="match status" value="1"/>
</dbReference>
<dbReference type="InterPro" id="IPR034294">
    <property type="entry name" value="Aquaporin_transptr"/>
</dbReference>
<accession>A0A1Y2BJ52</accession>
<dbReference type="Pfam" id="PF00230">
    <property type="entry name" value="MIP"/>
    <property type="match status" value="1"/>
</dbReference>
<evidence type="ECO:0000256" key="3">
    <source>
        <dbReference type="ARBA" id="ARBA00022692"/>
    </source>
</evidence>
<keyword evidence="9" id="KW-1185">Reference proteome</keyword>
<evidence type="ECO:0000256" key="7">
    <source>
        <dbReference type="SAM" id="Phobius"/>
    </source>
</evidence>
<keyword evidence="5 7" id="KW-0472">Membrane</keyword>
<dbReference type="PANTHER" id="PTHR19139">
    <property type="entry name" value="AQUAPORIN TRANSPORTER"/>
    <property type="match status" value="1"/>
</dbReference>
<keyword evidence="3 6" id="KW-0812">Transmembrane</keyword>
<evidence type="ECO:0000256" key="4">
    <source>
        <dbReference type="ARBA" id="ARBA00022989"/>
    </source>
</evidence>
<dbReference type="SUPFAM" id="SSF81338">
    <property type="entry name" value="Aquaporin-like"/>
    <property type="match status" value="1"/>
</dbReference>
<dbReference type="InParanoid" id="A0A1Y2BJ52"/>
<dbReference type="PANTHER" id="PTHR19139:SF199">
    <property type="entry name" value="MIP17260P"/>
    <property type="match status" value="1"/>
</dbReference>
<feature type="transmembrane region" description="Helical" evidence="7">
    <location>
        <begin position="223"/>
        <end position="243"/>
    </location>
</feature>
<comment type="caution">
    <text evidence="8">The sequence shown here is derived from an EMBL/GenBank/DDBJ whole genome shotgun (WGS) entry which is preliminary data.</text>
</comment>
<dbReference type="STRING" id="71784.A0A1Y2BJ52"/>
<evidence type="ECO:0000313" key="8">
    <source>
        <dbReference type="EMBL" id="ORY34803.1"/>
    </source>
</evidence>
<reference evidence="8 9" key="1">
    <citation type="submission" date="2016-07" db="EMBL/GenBank/DDBJ databases">
        <title>Pervasive Adenine N6-methylation of Active Genes in Fungi.</title>
        <authorList>
            <consortium name="DOE Joint Genome Institute"/>
            <person name="Mondo S.J."/>
            <person name="Dannebaum R.O."/>
            <person name="Kuo R.C."/>
            <person name="Labutti K."/>
            <person name="Haridas S."/>
            <person name="Kuo A."/>
            <person name="Salamov A."/>
            <person name="Ahrendt S.R."/>
            <person name="Lipzen A."/>
            <person name="Sullivan W."/>
            <person name="Andreopoulos W.B."/>
            <person name="Clum A."/>
            <person name="Lindquist E."/>
            <person name="Daum C."/>
            <person name="Ramamoorthy G.K."/>
            <person name="Gryganskyi A."/>
            <person name="Culley D."/>
            <person name="Magnuson J.K."/>
            <person name="James T.Y."/>
            <person name="O'Malley M.A."/>
            <person name="Stajich J.E."/>
            <person name="Spatafora J.W."/>
            <person name="Visel A."/>
            <person name="Grigoriev I.V."/>
        </authorList>
    </citation>
    <scope>NUCLEOTIDE SEQUENCE [LARGE SCALE GENOMIC DNA]</scope>
    <source>
        <strain evidence="8 9">68-887.2</strain>
    </source>
</reference>
<dbReference type="InterPro" id="IPR000425">
    <property type="entry name" value="MIP"/>
</dbReference>